<dbReference type="InterPro" id="IPR002347">
    <property type="entry name" value="SDR_fam"/>
</dbReference>
<dbReference type="GO" id="GO:0016491">
    <property type="term" value="F:oxidoreductase activity"/>
    <property type="evidence" value="ECO:0007669"/>
    <property type="project" value="UniProtKB-KW"/>
</dbReference>
<comment type="caution">
    <text evidence="4">The sequence shown here is derived from an EMBL/GenBank/DDBJ whole genome shotgun (WGS) entry which is preliminary data.</text>
</comment>
<keyword evidence="2" id="KW-0521">NADP</keyword>
<dbReference type="PANTHER" id="PTHR24320:SF282">
    <property type="entry name" value="WW DOMAIN-CONTAINING OXIDOREDUCTASE"/>
    <property type="match status" value="1"/>
</dbReference>
<dbReference type="PANTHER" id="PTHR24320">
    <property type="entry name" value="RETINOL DEHYDROGENASE"/>
    <property type="match status" value="1"/>
</dbReference>
<dbReference type="Pfam" id="PF00106">
    <property type="entry name" value="adh_short"/>
    <property type="match status" value="1"/>
</dbReference>
<dbReference type="EMBL" id="MU806176">
    <property type="protein sequence ID" value="KAJ3838565.1"/>
    <property type="molecule type" value="Genomic_DNA"/>
</dbReference>
<evidence type="ECO:0000256" key="1">
    <source>
        <dbReference type="ARBA" id="ARBA00006484"/>
    </source>
</evidence>
<dbReference type="Gene3D" id="3.40.50.720">
    <property type="entry name" value="NAD(P)-binding Rossmann-like Domain"/>
    <property type="match status" value="1"/>
</dbReference>
<dbReference type="Proteomes" id="UP001163846">
    <property type="component" value="Unassembled WGS sequence"/>
</dbReference>
<keyword evidence="3" id="KW-0560">Oxidoreductase</keyword>
<evidence type="ECO:0000256" key="2">
    <source>
        <dbReference type="ARBA" id="ARBA00022857"/>
    </source>
</evidence>
<name>A0AA38P932_9AGAR</name>
<gene>
    <name evidence="4" type="ORF">F5878DRAFT_619246</name>
</gene>
<reference evidence="4" key="1">
    <citation type="submission" date="2022-08" db="EMBL/GenBank/DDBJ databases">
        <authorList>
            <consortium name="DOE Joint Genome Institute"/>
            <person name="Min B."/>
            <person name="Riley R."/>
            <person name="Sierra-Patev S."/>
            <person name="Naranjo-Ortiz M."/>
            <person name="Looney B."/>
            <person name="Konkel Z."/>
            <person name="Slot J.C."/>
            <person name="Sakamoto Y."/>
            <person name="Steenwyk J.L."/>
            <person name="Rokas A."/>
            <person name="Carro J."/>
            <person name="Camarero S."/>
            <person name="Ferreira P."/>
            <person name="Molpeceres G."/>
            <person name="Ruiz-Duenas F.J."/>
            <person name="Serrano A."/>
            <person name="Henrissat B."/>
            <person name="Drula E."/>
            <person name="Hughes K.W."/>
            <person name="Mata J.L."/>
            <person name="Ishikawa N.K."/>
            <person name="Vargas-Isla R."/>
            <person name="Ushijima S."/>
            <person name="Smith C.A."/>
            <person name="Ahrendt S."/>
            <person name="Andreopoulos W."/>
            <person name="He G."/>
            <person name="Labutti K."/>
            <person name="Lipzen A."/>
            <person name="Ng V."/>
            <person name="Sandor L."/>
            <person name="Barry K."/>
            <person name="Martinez A.T."/>
            <person name="Xiao Y."/>
            <person name="Gibbons J.G."/>
            <person name="Terashima K."/>
            <person name="Hibbett D.S."/>
            <person name="Grigoriev I.V."/>
        </authorList>
    </citation>
    <scope>NUCLEOTIDE SEQUENCE</scope>
    <source>
        <strain evidence="4">TFB9207</strain>
    </source>
</reference>
<keyword evidence="5" id="KW-1185">Reference proteome</keyword>
<organism evidence="4 5">
    <name type="scientific">Lentinula raphanica</name>
    <dbReference type="NCBI Taxonomy" id="153919"/>
    <lineage>
        <taxon>Eukaryota</taxon>
        <taxon>Fungi</taxon>
        <taxon>Dikarya</taxon>
        <taxon>Basidiomycota</taxon>
        <taxon>Agaricomycotina</taxon>
        <taxon>Agaricomycetes</taxon>
        <taxon>Agaricomycetidae</taxon>
        <taxon>Agaricales</taxon>
        <taxon>Marasmiineae</taxon>
        <taxon>Omphalotaceae</taxon>
        <taxon>Lentinula</taxon>
    </lineage>
</organism>
<dbReference type="InterPro" id="IPR036291">
    <property type="entry name" value="NAD(P)-bd_dom_sf"/>
</dbReference>
<accession>A0AA38P932</accession>
<protein>
    <submittedName>
        <fullName evidence="4">Short-chain dehydrogenase</fullName>
    </submittedName>
</protein>
<evidence type="ECO:0000313" key="4">
    <source>
        <dbReference type="EMBL" id="KAJ3838565.1"/>
    </source>
</evidence>
<evidence type="ECO:0000256" key="3">
    <source>
        <dbReference type="ARBA" id="ARBA00023002"/>
    </source>
</evidence>
<dbReference type="SUPFAM" id="SSF51735">
    <property type="entry name" value="NAD(P)-binding Rossmann-fold domains"/>
    <property type="match status" value="1"/>
</dbReference>
<evidence type="ECO:0000313" key="5">
    <source>
        <dbReference type="Proteomes" id="UP001163846"/>
    </source>
</evidence>
<sequence length="346" mass="37272">MDHTIRRDEYDVNILPELTGKVALVTGSNSPLGIGWNIANQLALKGAKVYIHARTLEKAQAGIAAILADSLANHHLNPSSSRQVSAKQLEPFVVDLGNLTAVRDAARSLASEEARLDILVHNAAVLACGLELNEYGISTSMTVNHIAPFLLIMELLPLLKKTSQSLPGVRIVTLSSIAHVLVPPDVRFDTLQSLNNDFGERDGVQANLKRYGYSKLANILFAKELQRRLDEAGLPAISVAVHPGGVKTDGSIKYMGPENISKLDDAQTPLQGALAPLFAAAATEVWTEKEEGSEKLKWAGAYVMPYGIPSPVDESEAAKDGQLARELWETTIRILADQVGISAGYL</sequence>
<proteinExistence type="inferred from homology"/>
<comment type="similarity">
    <text evidence="1">Belongs to the short-chain dehydrogenases/reductases (SDR) family.</text>
</comment>
<dbReference type="AlphaFoldDB" id="A0AA38P932"/>